<dbReference type="EMBL" id="MU003768">
    <property type="protein sequence ID" value="KAF2725214.1"/>
    <property type="molecule type" value="Genomic_DNA"/>
</dbReference>
<evidence type="ECO:0000259" key="5">
    <source>
        <dbReference type="Pfam" id="PF00884"/>
    </source>
</evidence>
<proteinExistence type="inferred from homology"/>
<comment type="caution">
    <text evidence="6">The sequence shown here is derived from an EMBL/GenBank/DDBJ whole genome shotgun (WGS) entry which is preliminary data.</text>
</comment>
<dbReference type="InterPro" id="IPR050738">
    <property type="entry name" value="Sulfatase"/>
</dbReference>
<evidence type="ECO:0000256" key="1">
    <source>
        <dbReference type="ARBA" id="ARBA00008779"/>
    </source>
</evidence>
<dbReference type="InterPro" id="IPR000917">
    <property type="entry name" value="Sulfatase_N"/>
</dbReference>
<keyword evidence="7" id="KW-1185">Reference proteome</keyword>
<evidence type="ECO:0000313" key="6">
    <source>
        <dbReference type="EMBL" id="KAF2725214.1"/>
    </source>
</evidence>
<dbReference type="Gene3D" id="3.40.720.10">
    <property type="entry name" value="Alkaline Phosphatase, subunit A"/>
    <property type="match status" value="1"/>
</dbReference>
<dbReference type="AlphaFoldDB" id="A0A9P4QF01"/>
<dbReference type="SUPFAM" id="SSF53649">
    <property type="entry name" value="Alkaline phosphatase-like"/>
    <property type="match status" value="1"/>
</dbReference>
<protein>
    <submittedName>
        <fullName evidence="6">Arylsulfatase</fullName>
    </submittedName>
</protein>
<organism evidence="6 7">
    <name type="scientific">Polychaeton citri CBS 116435</name>
    <dbReference type="NCBI Taxonomy" id="1314669"/>
    <lineage>
        <taxon>Eukaryota</taxon>
        <taxon>Fungi</taxon>
        <taxon>Dikarya</taxon>
        <taxon>Ascomycota</taxon>
        <taxon>Pezizomycotina</taxon>
        <taxon>Dothideomycetes</taxon>
        <taxon>Dothideomycetidae</taxon>
        <taxon>Capnodiales</taxon>
        <taxon>Capnodiaceae</taxon>
        <taxon>Polychaeton</taxon>
    </lineage>
</organism>
<name>A0A9P4QF01_9PEZI</name>
<accession>A0A9P4QF01</accession>
<dbReference type="GO" id="GO:0004065">
    <property type="term" value="F:arylsulfatase activity"/>
    <property type="evidence" value="ECO:0007669"/>
    <property type="project" value="TreeGrafter"/>
</dbReference>
<evidence type="ECO:0000256" key="2">
    <source>
        <dbReference type="ARBA" id="ARBA00022723"/>
    </source>
</evidence>
<dbReference type="GO" id="GO:0046872">
    <property type="term" value="F:metal ion binding"/>
    <property type="evidence" value="ECO:0007669"/>
    <property type="project" value="UniProtKB-KW"/>
</dbReference>
<dbReference type="Proteomes" id="UP000799441">
    <property type="component" value="Unassembled WGS sequence"/>
</dbReference>
<comment type="similarity">
    <text evidence="1">Belongs to the sulfatase family.</text>
</comment>
<dbReference type="Gene3D" id="3.30.1120.10">
    <property type="match status" value="1"/>
</dbReference>
<keyword evidence="4" id="KW-0106">Calcium</keyword>
<dbReference type="PROSITE" id="PS00149">
    <property type="entry name" value="SULFATASE_2"/>
    <property type="match status" value="1"/>
</dbReference>
<dbReference type="CDD" id="cd16025">
    <property type="entry name" value="PAS_like"/>
    <property type="match status" value="1"/>
</dbReference>
<evidence type="ECO:0000313" key="7">
    <source>
        <dbReference type="Proteomes" id="UP000799441"/>
    </source>
</evidence>
<dbReference type="PANTHER" id="PTHR42693:SF33">
    <property type="entry name" value="ARYLSULFATASE"/>
    <property type="match status" value="1"/>
</dbReference>
<dbReference type="Pfam" id="PF00884">
    <property type="entry name" value="Sulfatase"/>
    <property type="match status" value="1"/>
</dbReference>
<feature type="domain" description="Sulfatase N-terminal" evidence="5">
    <location>
        <begin position="6"/>
        <end position="436"/>
    </location>
</feature>
<gene>
    <name evidence="6" type="ORF">K431DRAFT_281171</name>
</gene>
<keyword evidence="2" id="KW-0479">Metal-binding</keyword>
<reference evidence="6" key="1">
    <citation type="journal article" date="2020" name="Stud. Mycol.">
        <title>101 Dothideomycetes genomes: a test case for predicting lifestyles and emergence of pathogens.</title>
        <authorList>
            <person name="Haridas S."/>
            <person name="Albert R."/>
            <person name="Binder M."/>
            <person name="Bloem J."/>
            <person name="Labutti K."/>
            <person name="Salamov A."/>
            <person name="Andreopoulos B."/>
            <person name="Baker S."/>
            <person name="Barry K."/>
            <person name="Bills G."/>
            <person name="Bluhm B."/>
            <person name="Cannon C."/>
            <person name="Castanera R."/>
            <person name="Culley D."/>
            <person name="Daum C."/>
            <person name="Ezra D."/>
            <person name="Gonzalez J."/>
            <person name="Henrissat B."/>
            <person name="Kuo A."/>
            <person name="Liang C."/>
            <person name="Lipzen A."/>
            <person name="Lutzoni F."/>
            <person name="Magnuson J."/>
            <person name="Mondo S."/>
            <person name="Nolan M."/>
            <person name="Ohm R."/>
            <person name="Pangilinan J."/>
            <person name="Park H.-J."/>
            <person name="Ramirez L."/>
            <person name="Alfaro M."/>
            <person name="Sun H."/>
            <person name="Tritt A."/>
            <person name="Yoshinaga Y."/>
            <person name="Zwiers L.-H."/>
            <person name="Turgeon B."/>
            <person name="Goodwin S."/>
            <person name="Spatafora J."/>
            <person name="Crous P."/>
            <person name="Grigoriev I."/>
        </authorList>
    </citation>
    <scope>NUCLEOTIDE SEQUENCE</scope>
    <source>
        <strain evidence="6">CBS 116435</strain>
    </source>
</reference>
<dbReference type="OrthoDB" id="103349at2759"/>
<dbReference type="PANTHER" id="PTHR42693">
    <property type="entry name" value="ARYLSULFATASE FAMILY MEMBER"/>
    <property type="match status" value="1"/>
</dbReference>
<keyword evidence="3" id="KW-0378">Hydrolase</keyword>
<sequence length="558" mass="62774">MADSKPNVLIIVADDLGFSDLGCFGSEIKTPNLDSIAREGLRFTDFHSAAACSPTRSMLLSGTDNHIAGIGTMSESLREFHAGQPGYEGYLNDRVAALPELLSDAGYLTLMSGKWHLGLEKGRWPVNRGFDKSFTLLPGAGNHYANEPQLKDGDKRPTILDLTYTMYAEGDREIGIDELPEDFYSTDAFTDKLLQYFNERDGKDKEKPWFAYLPFSAPHWPLQAPEKDRLVYRGVYDKGPGFLRQERIAKLKDLGLVPDHAKPHDVITPPRDSILTREWDHLSPSEQQYSSRTMEVYAAMVQHMDTQIGRVLSHLRSTNELDNTLILFMSDNGAEGLLMEAYPVISGNIFEHVEKYYNNSLENLGARDSYVWYGPRWASAATAPGRLYKAFSSEGGIRVPLVLRYPPFTSERQGKIDHSFATVMDIMPTILSLAGISHPHPKPYKSRNVVPMRGKSWLPYFRDRAANSQIHDEDSVVGWELFDRSAIRKGIWKAVLIPPPYGPGEWQLYNLEADPGEAEDLKETEKAKLEELMRHWEEYVKEVGVVGAAPAYGVLRVG</sequence>
<evidence type="ECO:0000256" key="4">
    <source>
        <dbReference type="ARBA" id="ARBA00022837"/>
    </source>
</evidence>
<dbReference type="InterPro" id="IPR017850">
    <property type="entry name" value="Alkaline_phosphatase_core_sf"/>
</dbReference>
<dbReference type="InterPro" id="IPR024607">
    <property type="entry name" value="Sulfatase_CS"/>
</dbReference>
<evidence type="ECO:0000256" key="3">
    <source>
        <dbReference type="ARBA" id="ARBA00022801"/>
    </source>
</evidence>